<sequence length="113" mass="12242">MTDTLRHIDATMDERLTQLFELVRIQSISTDPDYTTDVARAALADERGRLITCGTGGSRPILGALRDKLGVDALLVCFGRLTTASIAQMKNMTCPAFAAKCGLRVRSQKGLAQ</sequence>
<evidence type="ECO:0000313" key="1">
    <source>
        <dbReference type="EMBL" id="SFK14037.1"/>
    </source>
</evidence>
<accession>A0A1I3X452</accession>
<gene>
    <name evidence="1" type="ORF">SAMN04488138_1388</name>
</gene>
<dbReference type="AlphaFoldDB" id="A0A1I3X452"/>
<dbReference type="Proteomes" id="UP000183299">
    <property type="component" value="Unassembled WGS sequence"/>
</dbReference>
<name>A0A1I3X452_9RHOB</name>
<protein>
    <submittedName>
        <fullName evidence="1">Uncharacterized protein</fullName>
    </submittedName>
</protein>
<organism evidence="1 2">
    <name type="scientific">Celeribacter halophilus</name>
    <dbReference type="NCBI Taxonomy" id="576117"/>
    <lineage>
        <taxon>Bacteria</taxon>
        <taxon>Pseudomonadati</taxon>
        <taxon>Pseudomonadota</taxon>
        <taxon>Alphaproteobacteria</taxon>
        <taxon>Rhodobacterales</taxon>
        <taxon>Roseobacteraceae</taxon>
        <taxon>Celeribacter</taxon>
    </lineage>
</organism>
<keyword evidence="2" id="KW-1185">Reference proteome</keyword>
<reference evidence="1 2" key="1">
    <citation type="submission" date="2016-10" db="EMBL/GenBank/DDBJ databases">
        <authorList>
            <person name="de Groot N.N."/>
        </authorList>
    </citation>
    <scope>NUCLEOTIDE SEQUENCE [LARGE SCALE GENOMIC DNA]</scope>
    <source>
        <strain evidence="1 2">CGMCC 1.8891</strain>
    </source>
</reference>
<dbReference type="EMBL" id="FORY01000038">
    <property type="protein sequence ID" value="SFK14037.1"/>
    <property type="molecule type" value="Genomic_DNA"/>
</dbReference>
<evidence type="ECO:0000313" key="2">
    <source>
        <dbReference type="Proteomes" id="UP000183299"/>
    </source>
</evidence>
<dbReference type="GeneID" id="98667221"/>
<dbReference type="STRING" id="576117.SAMN04488138_1388"/>
<dbReference type="RefSeq" id="WP_066601463.1">
    <property type="nucleotide sequence ID" value="NZ_FORY01000038.1"/>
</dbReference>
<proteinExistence type="predicted"/>